<protein>
    <recommendedName>
        <fullName evidence="3">VOC family protein</fullName>
    </recommendedName>
</protein>
<dbReference type="Gene3D" id="3.10.180.10">
    <property type="entry name" value="2,3-Dihydroxybiphenyl 1,2-Dioxygenase, domain 1"/>
    <property type="match status" value="1"/>
</dbReference>
<dbReference type="RefSeq" id="WP_215341144.1">
    <property type="nucleotide sequence ID" value="NZ_JAGSGD010000001.1"/>
</dbReference>
<evidence type="ECO:0000313" key="1">
    <source>
        <dbReference type="EMBL" id="MBR7620407.1"/>
    </source>
</evidence>
<gene>
    <name evidence="1" type="ORF">JKL49_13510</name>
</gene>
<dbReference type="AlphaFoldDB" id="A0A941D2K3"/>
<sequence>MLTEIDRVLLATPDTEATAAKWKALLGAQEVSRDALPGLAAKRLTLRLGTSDIELLEPDGTGAVETALKRRGRAHLFAAGAASPDPGQVAETARAHGAAHRAEDGRHYLTLTIENAPIAFVISEPAERKPAGLVDFLYEATVLAADQAGAVKQISDAFGLDPATFTTITSEAFGYTGVLTLFEAGKLHRFEVITATAPDKTLGRYQAREGAGFYMGFCEASDMGAIERACAAHGAGITIDRPEARPPALNSDQLWLHPPSLGGMMLGVSRPTMAWNWSGHPERVERIDA</sequence>
<reference evidence="1" key="1">
    <citation type="submission" date="2021-04" db="EMBL/GenBank/DDBJ databases">
        <title>Draft genome assembly of strain Phenylobacterium sp. 20VBR1 using MiniION and Illumina platforms.</title>
        <authorList>
            <person name="Thomas F.A."/>
            <person name="Krishnan K.P."/>
            <person name="Sinha R.K."/>
        </authorList>
    </citation>
    <scope>NUCLEOTIDE SEQUENCE</scope>
    <source>
        <strain evidence="1">20VBR1</strain>
    </source>
</reference>
<evidence type="ECO:0000313" key="2">
    <source>
        <dbReference type="Proteomes" id="UP000622580"/>
    </source>
</evidence>
<dbReference type="EMBL" id="JAGSGD010000001">
    <property type="protein sequence ID" value="MBR7620407.1"/>
    <property type="molecule type" value="Genomic_DNA"/>
</dbReference>
<evidence type="ECO:0008006" key="3">
    <source>
        <dbReference type="Google" id="ProtNLM"/>
    </source>
</evidence>
<organism evidence="1 2">
    <name type="scientific">Phenylobacterium glaciei</name>
    <dbReference type="NCBI Taxonomy" id="2803784"/>
    <lineage>
        <taxon>Bacteria</taxon>
        <taxon>Pseudomonadati</taxon>
        <taxon>Pseudomonadota</taxon>
        <taxon>Alphaproteobacteria</taxon>
        <taxon>Caulobacterales</taxon>
        <taxon>Caulobacteraceae</taxon>
        <taxon>Phenylobacterium</taxon>
    </lineage>
</organism>
<comment type="caution">
    <text evidence="1">The sequence shown here is derived from an EMBL/GenBank/DDBJ whole genome shotgun (WGS) entry which is preliminary data.</text>
</comment>
<accession>A0A941D2K3</accession>
<dbReference type="InterPro" id="IPR029068">
    <property type="entry name" value="Glyas_Bleomycin-R_OHBP_Dase"/>
</dbReference>
<name>A0A941D2K3_9CAUL</name>
<dbReference type="SUPFAM" id="SSF54593">
    <property type="entry name" value="Glyoxalase/Bleomycin resistance protein/Dihydroxybiphenyl dioxygenase"/>
    <property type="match status" value="1"/>
</dbReference>
<proteinExistence type="predicted"/>
<dbReference type="Proteomes" id="UP000622580">
    <property type="component" value="Unassembled WGS sequence"/>
</dbReference>
<keyword evidence="2" id="KW-1185">Reference proteome</keyword>